<dbReference type="InParanoid" id="F0YNY5"/>
<keyword evidence="3" id="KW-1185">Reference proteome</keyword>
<protein>
    <submittedName>
        <fullName evidence="2">Uncharacterized protein</fullName>
    </submittedName>
</protein>
<feature type="region of interest" description="Disordered" evidence="1">
    <location>
        <begin position="829"/>
        <end position="854"/>
    </location>
</feature>
<accession>F0YNY5</accession>
<evidence type="ECO:0000313" key="3">
    <source>
        <dbReference type="Proteomes" id="UP000002729"/>
    </source>
</evidence>
<organism evidence="3">
    <name type="scientific">Aureococcus anophagefferens</name>
    <name type="common">Harmful bloom alga</name>
    <dbReference type="NCBI Taxonomy" id="44056"/>
    <lineage>
        <taxon>Eukaryota</taxon>
        <taxon>Sar</taxon>
        <taxon>Stramenopiles</taxon>
        <taxon>Ochrophyta</taxon>
        <taxon>Pelagophyceae</taxon>
        <taxon>Pelagomonadales</taxon>
        <taxon>Pelagomonadaceae</taxon>
        <taxon>Aureococcus</taxon>
    </lineage>
</organism>
<dbReference type="Proteomes" id="UP000002729">
    <property type="component" value="Unassembled WGS sequence"/>
</dbReference>
<gene>
    <name evidence="2" type="ORF">AURANDRAFT_72781</name>
</gene>
<feature type="region of interest" description="Disordered" evidence="1">
    <location>
        <begin position="546"/>
        <end position="565"/>
    </location>
</feature>
<evidence type="ECO:0000313" key="2">
    <source>
        <dbReference type="EMBL" id="EGB03178.1"/>
    </source>
</evidence>
<dbReference type="EMBL" id="GL833186">
    <property type="protein sequence ID" value="EGB03178.1"/>
    <property type="molecule type" value="Genomic_DNA"/>
</dbReference>
<feature type="compositionally biased region" description="Basic and acidic residues" evidence="1">
    <location>
        <begin position="553"/>
        <end position="565"/>
    </location>
</feature>
<feature type="compositionally biased region" description="Acidic residues" evidence="1">
    <location>
        <begin position="599"/>
        <end position="608"/>
    </location>
</feature>
<feature type="region of interest" description="Disordered" evidence="1">
    <location>
        <begin position="796"/>
        <end position="817"/>
    </location>
</feature>
<sequence length="1951" mass="199913">MAFKVSPVAILELAALEEEAAAAAAEAPAFAALVAAVAAGGVTRRIADNIATYDLSSLRGGVSSLRAAVDGAAAVAAPRAPVDADAVLGRPPPRPGLMSLAEACGALLGLRVALVACVDGARDGSDAPTAPAGAAGGLARIEAARTARLRALASLRRLPRAAAEEVDCARAFLDERWVAADLRQTMEGCLEDAPLPFPSAAARAELGAHAAFRAAEADVTARAALRASGGRLELAFLRFRRLERDGAATAATAALAALCRRHAALCRAVALSDWAAVRLYDEVLVRSATVSDLPDDGPLRRLEAADDGGDGAARAAVRDRRVVARCVVALRRAAARGAWEASDDPADVSVADALHALLEGAPDALGAASRAVATLPAELKRAEDELARRAGLRRLAADRAAVALRARGPGEAYLPGVGDGGGRAFGAGARADRWWDVDALPPRERAGLGYDAAGAADALALRLGDPVLGALAARERDLLRYAYAEFRDVAGLDGAGAAEAAAAGATRAGAGQLREARAFARELRFFDCARAWDAATRGLRGERSAWLLGGGDGDPRDGGDGDPTRLDLRALKSGPLVDGLARLARLLEADGAAGASWDGADDDDDDDGAGTPPLRRLQRLRVARRVVSDLRGALAAVGDEDAALAGAGAAAAAAYCGATSAGVGRLVAAARSALAALRHEAARVDDAHRYKFLNRGAGAAQFAVEREARRLLAPALHAACAAICGGTPPAGAALADAARALRGARSAARAALADLSLGPWRTRYTERLLLSARALAAALDGCRAAEAAVACLRRGSREPAVPDDSAPPPGAAARSDGYLAAPGGATGAVRAGAPGAPPAPAPARDAFADDEEGGGEAPGALVGAARAAWAARAAAADALAAVRAACSCRRGVAGAPEAAAVSGAQVGMVVGAVKRAGEALEALAVAAPGGAVANVNGYDVSRVRLLLAAASALRALRAMCVAAHLRRGAARENLDHGRALAAMAEVFAGFRAGRVGARDGGGACPVANCAALPARPADGRRVGGDGDVPPAAARPPWTAFSRDGARAVGGALAVGGARSVRVSVRLCTAFSPDDAALVLARYDERPHDRDEVEGPGDGRLRVARGLAEVAREVRLARVALEDRRVRASLGRALDCDTGRCDAAYFHAESPRADVGPALLARVVAAAAARPTSASAIAGRHGLRVSGRDARLLARTFRGDAADEDQRELRLDADYGGGDAEYARLQGVARAAVALDGEWHWAPRRASRDRGAAWPGDCAGGAGPHHAQLSPLAFALLQQARLLVCVRAALYAGPTGAAILDALHGPDGAREVARFAGGSVHDRLVDTGALADRLWVDARAAAVEAAAAGPDAAGAAVAVEIRADAPGATQLARDSALAPTLASLGRLRRRHPAAALELAYAALSLHFIQFCAAARGALAAMRLAGPVGSPGARALDAGAADRVLAEAWDGAAGLGLRTLPCAAHVAATLRACADARRRLARREWRAGAAAAAGLAAAAAELLAAPWRMQEYEHAYVELVADDAARLSAEFEHHRVLAGLRASCAAAAFSSGAGGAHDAAEDFAAPCLVEDPVAADFEYLWDSQDPGVAAWRARGGPGVPRGAPWPAVPFLEPGGASPWALDADAPSIVEDRAWRRQLVALRGALAAARAQRHRLPRDARAAYATAAACLALHCALRLRDWRAVKAALALRLRDGGLDHGLLGPQTRLARSLADRHDAAELLAAALADGRPETRPPADAADLGAALDLGRGDGARARALWRETTLVCARVDVVRLGAALRVARRARPAARGPREAALVAAAELALAWRTILARLDGPAAAAAPPLPRVGRVLAAVSHFEAAALYTHCLVEHGEVRAAVAYDAAVRTVVAKSRAPWRRDALERLRDALQDPGAASHVADERHNDFSRVDLAGLDDALHQARAVERKSPELDAAIASAMAVRDKRAELKRRFAKS</sequence>
<evidence type="ECO:0000256" key="1">
    <source>
        <dbReference type="SAM" id="MobiDB-lite"/>
    </source>
</evidence>
<name>F0YNY5_AURAN</name>
<dbReference type="RefSeq" id="XP_009042130.1">
    <property type="nucleotide sequence ID" value="XM_009043882.1"/>
</dbReference>
<feature type="region of interest" description="Disordered" evidence="1">
    <location>
        <begin position="594"/>
        <end position="614"/>
    </location>
</feature>
<dbReference type="GeneID" id="20228874"/>
<proteinExistence type="predicted"/>
<dbReference type="OMA" id="YEHAYVE"/>
<dbReference type="KEGG" id="aaf:AURANDRAFT_72781"/>
<reference evidence="2 3" key="1">
    <citation type="journal article" date="2011" name="Proc. Natl. Acad. Sci. U.S.A.">
        <title>Niche of harmful alga Aureococcus anophagefferens revealed through ecogenomics.</title>
        <authorList>
            <person name="Gobler C.J."/>
            <person name="Berry D.L."/>
            <person name="Dyhrman S.T."/>
            <person name="Wilhelm S.W."/>
            <person name="Salamov A."/>
            <person name="Lobanov A.V."/>
            <person name="Zhang Y."/>
            <person name="Collier J.L."/>
            <person name="Wurch L.L."/>
            <person name="Kustka A.B."/>
            <person name="Dill B.D."/>
            <person name="Shah M."/>
            <person name="VerBerkmoes N.C."/>
            <person name="Kuo A."/>
            <person name="Terry A."/>
            <person name="Pangilinan J."/>
            <person name="Lindquist E.A."/>
            <person name="Lucas S."/>
            <person name="Paulsen I.T."/>
            <person name="Hattenrath-Lehmann T.K."/>
            <person name="Talmage S.C."/>
            <person name="Walker E.A."/>
            <person name="Koch F."/>
            <person name="Burson A.M."/>
            <person name="Marcoval M.A."/>
            <person name="Tang Y.Z."/>
            <person name="Lecleir G.R."/>
            <person name="Coyne K.J."/>
            <person name="Berg G.M."/>
            <person name="Bertrand E.M."/>
            <person name="Saito M.A."/>
            <person name="Gladyshev V.N."/>
            <person name="Grigoriev I.V."/>
        </authorList>
    </citation>
    <scope>NUCLEOTIDE SEQUENCE [LARGE SCALE GENOMIC DNA]</scope>
    <source>
        <strain evidence="3">CCMP 1984</strain>
    </source>
</reference>